<dbReference type="GO" id="GO:0030170">
    <property type="term" value="F:pyridoxal phosphate binding"/>
    <property type="evidence" value="ECO:0007669"/>
    <property type="project" value="InterPro"/>
</dbReference>
<dbReference type="GO" id="GO:0030151">
    <property type="term" value="F:molybdenum ion binding"/>
    <property type="evidence" value="ECO:0007669"/>
    <property type="project" value="InterPro"/>
</dbReference>
<feature type="domain" description="MOSC" evidence="1">
    <location>
        <begin position="156"/>
        <end position="328"/>
    </location>
</feature>
<name>A0A2T3ZL61_TRIA4</name>
<dbReference type="SUPFAM" id="SSF141673">
    <property type="entry name" value="MOSC N-terminal domain-like"/>
    <property type="match status" value="1"/>
</dbReference>
<dbReference type="PANTHER" id="PTHR14237">
    <property type="entry name" value="MOLYBDOPTERIN COFACTOR SULFURASE MOSC"/>
    <property type="match status" value="1"/>
</dbReference>
<dbReference type="GO" id="GO:0003824">
    <property type="term" value="F:catalytic activity"/>
    <property type="evidence" value="ECO:0007669"/>
    <property type="project" value="InterPro"/>
</dbReference>
<dbReference type="OrthoDB" id="17255at2759"/>
<evidence type="ECO:0000313" key="2">
    <source>
        <dbReference type="EMBL" id="PTB45540.1"/>
    </source>
</evidence>
<dbReference type="InterPro" id="IPR011037">
    <property type="entry name" value="Pyrv_Knase-like_insert_dom_sf"/>
</dbReference>
<dbReference type="PROSITE" id="PS51340">
    <property type="entry name" value="MOSC"/>
    <property type="match status" value="1"/>
</dbReference>
<dbReference type="InterPro" id="IPR005303">
    <property type="entry name" value="MOCOS_middle"/>
</dbReference>
<evidence type="ECO:0000313" key="3">
    <source>
        <dbReference type="Proteomes" id="UP000240493"/>
    </source>
</evidence>
<evidence type="ECO:0000259" key="1">
    <source>
        <dbReference type="PROSITE" id="PS51340"/>
    </source>
</evidence>
<dbReference type="AlphaFoldDB" id="A0A2T3ZL61"/>
<dbReference type="Proteomes" id="UP000240493">
    <property type="component" value="Unassembled WGS sequence"/>
</dbReference>
<sequence length="353" mass="40086">MKVTGIWVYPIKGLRGISLHNAHLGSQGVQYDRRFMLFKVKENGDLQKLQLDRFPACSRFIPEIVGDEVHVRYMPPEVPLVPSCPEQRVVLRVPLNPDLSGLGQQVINLHQALVNAYRMGDYFDKWFTACFGFETIFFYIGDERRPVLGTNSPRSQPVVAAVPPTQSWLPYLYSYVWGGSDKCQAESKPEPDWLAFADMAAYLVVTEKSLRNVNARFSNTTVDIVKFRPNIVVDGEVEFEEDFWAELSIGGRPVLALTKLCDRCTSLNVDYDTGRFGEGEKGMLLKKLMADRRVDMGAKWEPVFGKYAFLVDDLDGADISVGDEVAVTKRTVERPAADWPYKDKTIARFYRYV</sequence>
<gene>
    <name evidence="2" type="ORF">M441DRAFT_65199</name>
</gene>
<dbReference type="Pfam" id="PF03473">
    <property type="entry name" value="MOSC"/>
    <property type="match status" value="1"/>
</dbReference>
<reference evidence="2 3" key="1">
    <citation type="submission" date="2016-07" db="EMBL/GenBank/DDBJ databases">
        <title>Multiple horizontal gene transfer events from other fungi enriched the ability of initially mycotrophic Trichoderma (Ascomycota) to feed on dead plant biomass.</title>
        <authorList>
            <consortium name="DOE Joint Genome Institute"/>
            <person name="Aerts A."/>
            <person name="Atanasova L."/>
            <person name="Chenthamara K."/>
            <person name="Zhang J."/>
            <person name="Grujic M."/>
            <person name="Henrissat B."/>
            <person name="Kuo A."/>
            <person name="Salamov A."/>
            <person name="Lipzen A."/>
            <person name="Labutti K."/>
            <person name="Barry K."/>
            <person name="Miao Y."/>
            <person name="Rahimi M.J."/>
            <person name="Shen Q."/>
            <person name="Grigoriev I.V."/>
            <person name="Kubicek C.P."/>
            <person name="Druzhinina I.S."/>
        </authorList>
    </citation>
    <scope>NUCLEOTIDE SEQUENCE [LARGE SCALE GENOMIC DNA]</scope>
    <source>
        <strain evidence="2 3">CBS 433.97</strain>
    </source>
</reference>
<dbReference type="InterPro" id="IPR005302">
    <property type="entry name" value="MoCF_Sase_C"/>
</dbReference>
<dbReference type="STRING" id="1042311.A0A2T3ZL61"/>
<accession>A0A2T3ZL61</accession>
<dbReference type="Pfam" id="PF03476">
    <property type="entry name" value="MOSC_N"/>
    <property type="match status" value="1"/>
</dbReference>
<organism evidence="2 3">
    <name type="scientific">Trichoderma asperellum (strain ATCC 204424 / CBS 433.97 / NBRC 101777)</name>
    <dbReference type="NCBI Taxonomy" id="1042311"/>
    <lineage>
        <taxon>Eukaryota</taxon>
        <taxon>Fungi</taxon>
        <taxon>Dikarya</taxon>
        <taxon>Ascomycota</taxon>
        <taxon>Pezizomycotina</taxon>
        <taxon>Sordariomycetes</taxon>
        <taxon>Hypocreomycetidae</taxon>
        <taxon>Hypocreales</taxon>
        <taxon>Hypocreaceae</taxon>
        <taxon>Trichoderma</taxon>
    </lineage>
</organism>
<protein>
    <recommendedName>
        <fullName evidence="1">MOSC domain-containing protein</fullName>
    </recommendedName>
</protein>
<proteinExistence type="predicted"/>
<dbReference type="EMBL" id="KZ679257">
    <property type="protein sequence ID" value="PTB45540.1"/>
    <property type="molecule type" value="Genomic_DNA"/>
</dbReference>
<dbReference type="SUPFAM" id="SSF50800">
    <property type="entry name" value="PK beta-barrel domain-like"/>
    <property type="match status" value="1"/>
</dbReference>
<keyword evidence="3" id="KW-1185">Reference proteome</keyword>
<dbReference type="PANTHER" id="PTHR14237:SF34">
    <property type="entry name" value="MOSC DOMAIN PROTEIN (AFU_ORTHOLOGUE AFUA_2G07820)"/>
    <property type="match status" value="1"/>
</dbReference>